<feature type="compositionally biased region" description="Basic and acidic residues" evidence="1">
    <location>
        <begin position="51"/>
        <end position="63"/>
    </location>
</feature>
<dbReference type="EMBL" id="AWSO01002989">
    <property type="protein sequence ID" value="ESK80789.1"/>
    <property type="molecule type" value="Genomic_DNA"/>
</dbReference>
<dbReference type="KEGG" id="mrr:Moror_8503"/>
<organism evidence="2 3">
    <name type="scientific">Moniliophthora roreri (strain MCA 2997)</name>
    <name type="common">Cocoa frosty pod rot fungus</name>
    <name type="synonym">Crinipellis roreri</name>
    <dbReference type="NCBI Taxonomy" id="1381753"/>
    <lineage>
        <taxon>Eukaryota</taxon>
        <taxon>Fungi</taxon>
        <taxon>Dikarya</taxon>
        <taxon>Basidiomycota</taxon>
        <taxon>Agaricomycotina</taxon>
        <taxon>Agaricomycetes</taxon>
        <taxon>Agaricomycetidae</taxon>
        <taxon>Agaricales</taxon>
        <taxon>Marasmiineae</taxon>
        <taxon>Marasmiaceae</taxon>
        <taxon>Moniliophthora</taxon>
    </lineage>
</organism>
<proteinExistence type="predicted"/>
<protein>
    <submittedName>
        <fullName evidence="2">Uncharacterized protein</fullName>
    </submittedName>
</protein>
<dbReference type="AlphaFoldDB" id="V2XMQ5"/>
<sequence>MFSSFESPLDSEAPDGSGDTGQQAGPPDEEDDKEGSVADFTLPRQPAPDGDGDKEGGDGDDRVPGNGPGGSGGDDPPPPSGGGGGGGGGRHGRCSRSQSRSPENDEALLTF</sequence>
<keyword evidence="3" id="KW-1185">Reference proteome</keyword>
<evidence type="ECO:0000256" key="1">
    <source>
        <dbReference type="SAM" id="MobiDB-lite"/>
    </source>
</evidence>
<evidence type="ECO:0000313" key="3">
    <source>
        <dbReference type="Proteomes" id="UP000017559"/>
    </source>
</evidence>
<feature type="region of interest" description="Disordered" evidence="1">
    <location>
        <begin position="1"/>
        <end position="111"/>
    </location>
</feature>
<name>V2XMQ5_MONRO</name>
<comment type="caution">
    <text evidence="2">The sequence shown here is derived from an EMBL/GenBank/DDBJ whole genome shotgun (WGS) entry which is preliminary data.</text>
</comment>
<dbReference type="Proteomes" id="UP000017559">
    <property type="component" value="Unassembled WGS sequence"/>
</dbReference>
<reference evidence="2 3" key="1">
    <citation type="journal article" date="2014" name="BMC Genomics">
        <title>Genome and secretome analysis of the hemibiotrophic fungal pathogen, Moniliophthora roreri, which causes frosty pod rot disease of cacao: mechanisms of the biotrophic and necrotrophic phases.</title>
        <authorList>
            <person name="Meinhardt L.W."/>
            <person name="Costa G.G.L."/>
            <person name="Thomazella D.P.T."/>
            <person name="Teixeira P.J.P.L."/>
            <person name="Carazzolle M.F."/>
            <person name="Schuster S.C."/>
            <person name="Carlson J.E."/>
            <person name="Guiltinan M.J."/>
            <person name="Mieczkowski P."/>
            <person name="Farmer A."/>
            <person name="Ramaraj T."/>
            <person name="Crozier J."/>
            <person name="Davis R.E."/>
            <person name="Shao J."/>
            <person name="Melnick R.L."/>
            <person name="Pereira G.A.G."/>
            <person name="Bailey B.A."/>
        </authorList>
    </citation>
    <scope>NUCLEOTIDE SEQUENCE [LARGE SCALE GENOMIC DNA]</scope>
    <source>
        <strain evidence="2 3">MCA 2997</strain>
    </source>
</reference>
<gene>
    <name evidence="2" type="ORF">Moror_8503</name>
</gene>
<evidence type="ECO:0000313" key="2">
    <source>
        <dbReference type="EMBL" id="ESK80789.1"/>
    </source>
</evidence>
<dbReference type="HOGENOM" id="CLU_167722_0_0_1"/>
<accession>V2XMQ5</accession>